<dbReference type="InterPro" id="IPR005135">
    <property type="entry name" value="Endo/exonuclease/phosphatase"/>
</dbReference>
<dbReference type="PANTHER" id="PTHR33395">
    <property type="entry name" value="TRANSCRIPTASE, PUTATIVE-RELATED-RELATED"/>
    <property type="match status" value="1"/>
</dbReference>
<dbReference type="InterPro" id="IPR036691">
    <property type="entry name" value="Endo/exonu/phosph_ase_sf"/>
</dbReference>
<dbReference type="Proteomes" id="UP000796761">
    <property type="component" value="Unassembled WGS sequence"/>
</dbReference>
<accession>A0A8K1FYS0</accession>
<dbReference type="GO" id="GO:0061343">
    <property type="term" value="P:cell adhesion involved in heart morphogenesis"/>
    <property type="evidence" value="ECO:0007669"/>
    <property type="project" value="TreeGrafter"/>
</dbReference>
<gene>
    <name evidence="2" type="ORF">HGM15179_018912</name>
</gene>
<dbReference type="PANTHER" id="PTHR33395:SF22">
    <property type="entry name" value="REVERSE TRANSCRIPTASE DOMAIN-CONTAINING PROTEIN"/>
    <property type="match status" value="1"/>
</dbReference>
<evidence type="ECO:0000313" key="2">
    <source>
        <dbReference type="EMBL" id="TRZ08196.1"/>
    </source>
</evidence>
<keyword evidence="3" id="KW-1185">Reference proteome</keyword>
<dbReference type="AlphaFoldDB" id="A0A8K1FYS0"/>
<name>A0A8K1FYS0_9PASS</name>
<feature type="domain" description="Endonuclease/exonuclease/phosphatase" evidence="1">
    <location>
        <begin position="57"/>
        <end position="162"/>
    </location>
</feature>
<evidence type="ECO:0000313" key="3">
    <source>
        <dbReference type="Proteomes" id="UP000796761"/>
    </source>
</evidence>
<protein>
    <recommendedName>
        <fullName evidence="1">Endonuclease/exonuclease/phosphatase domain-containing protein</fullName>
    </recommendedName>
</protein>
<dbReference type="SUPFAM" id="SSF56219">
    <property type="entry name" value="DNase I-like"/>
    <property type="match status" value="1"/>
</dbReference>
<proteinExistence type="predicted"/>
<dbReference type="GO" id="GO:0031012">
    <property type="term" value="C:extracellular matrix"/>
    <property type="evidence" value="ECO:0007669"/>
    <property type="project" value="TreeGrafter"/>
</dbReference>
<sequence length="310" mass="35352">MGNKQELEATMLLESYDLVAITETCEELSLKNSHEQVKSLWVRTRDQGNKGNLVVGVYYRPPDQGEPIDKAFLLQLQETLHLQALILLGDFNYPNICWESSMATCWQSRRLLECMDNNFLSQVIDSTTREDVLLDLLVTNASELIRNVKIGGSLGCSDHTLVEFAVLRDMGQVMVGPPDCQGTLLTHIQLAVDQNPQVLVSYEETQWKMGLFGLEKRKLRGDVINTYKHLKDSQDCSKIIERPSDEISQLLQYSWMNPIRPYRLIGIQMEQIPHKFRITWELIILTAMVLQLSGHWDPPSPSPVLKTVVV</sequence>
<organism evidence="2 3">
    <name type="scientific">Zosterops borbonicus</name>
    <dbReference type="NCBI Taxonomy" id="364589"/>
    <lineage>
        <taxon>Eukaryota</taxon>
        <taxon>Metazoa</taxon>
        <taxon>Chordata</taxon>
        <taxon>Craniata</taxon>
        <taxon>Vertebrata</taxon>
        <taxon>Euteleostomi</taxon>
        <taxon>Archelosauria</taxon>
        <taxon>Archosauria</taxon>
        <taxon>Dinosauria</taxon>
        <taxon>Saurischia</taxon>
        <taxon>Theropoda</taxon>
        <taxon>Coelurosauria</taxon>
        <taxon>Aves</taxon>
        <taxon>Neognathae</taxon>
        <taxon>Neoaves</taxon>
        <taxon>Telluraves</taxon>
        <taxon>Australaves</taxon>
        <taxon>Passeriformes</taxon>
        <taxon>Sylvioidea</taxon>
        <taxon>Zosteropidae</taxon>
        <taxon>Zosterops</taxon>
    </lineage>
</organism>
<dbReference type="OrthoDB" id="6152807at2759"/>
<dbReference type="GO" id="GO:0007508">
    <property type="term" value="P:larval heart development"/>
    <property type="evidence" value="ECO:0007669"/>
    <property type="project" value="TreeGrafter"/>
</dbReference>
<reference evidence="2" key="1">
    <citation type="submission" date="2019-04" db="EMBL/GenBank/DDBJ databases">
        <title>Genome assembly of Zosterops borbonicus 15179.</title>
        <authorList>
            <person name="Leroy T."/>
            <person name="Anselmetti Y."/>
            <person name="Tilak M.-K."/>
            <person name="Nabholz B."/>
        </authorList>
    </citation>
    <scope>NUCLEOTIDE SEQUENCE</scope>
    <source>
        <strain evidence="2">HGM_15179</strain>
        <tissue evidence="2">Muscle</tissue>
    </source>
</reference>
<dbReference type="Gene3D" id="3.60.10.10">
    <property type="entry name" value="Endonuclease/exonuclease/phosphatase"/>
    <property type="match status" value="1"/>
</dbReference>
<dbReference type="GO" id="GO:0003824">
    <property type="term" value="F:catalytic activity"/>
    <property type="evidence" value="ECO:0007669"/>
    <property type="project" value="InterPro"/>
</dbReference>
<evidence type="ECO:0000259" key="1">
    <source>
        <dbReference type="Pfam" id="PF14529"/>
    </source>
</evidence>
<dbReference type="Pfam" id="PF14529">
    <property type="entry name" value="Exo_endo_phos_2"/>
    <property type="match status" value="1"/>
</dbReference>
<dbReference type="EMBL" id="SWJQ01001442">
    <property type="protein sequence ID" value="TRZ08196.1"/>
    <property type="molecule type" value="Genomic_DNA"/>
</dbReference>
<comment type="caution">
    <text evidence="2">The sequence shown here is derived from an EMBL/GenBank/DDBJ whole genome shotgun (WGS) entry which is preliminary data.</text>
</comment>